<dbReference type="RefSeq" id="WP_186201847.1">
    <property type="nucleotide sequence ID" value="NZ_CYPR01000063.1"/>
</dbReference>
<keyword evidence="2" id="KW-1185">Reference proteome</keyword>
<evidence type="ECO:0000313" key="2">
    <source>
        <dbReference type="Proteomes" id="UP000049455"/>
    </source>
</evidence>
<accession>A0A0M7B7U7</accession>
<protein>
    <submittedName>
        <fullName evidence="1">Uncharacterized protein</fullName>
    </submittedName>
</protein>
<dbReference type="STRING" id="313367.JSE7799_01136"/>
<dbReference type="Proteomes" id="UP000049455">
    <property type="component" value="Unassembled WGS sequence"/>
</dbReference>
<reference evidence="1 2" key="1">
    <citation type="submission" date="2015-09" db="EMBL/GenBank/DDBJ databases">
        <authorList>
            <person name="Jackson K.R."/>
            <person name="Lunt B.L."/>
            <person name="Fisher J.N.B."/>
            <person name="Gardner A.V."/>
            <person name="Bailey M.E."/>
            <person name="Deus L.M."/>
            <person name="Earl A.S."/>
            <person name="Gibby P.D."/>
            <person name="Hartmann K.A."/>
            <person name="Liu J.E."/>
            <person name="Manci A.M."/>
            <person name="Nielsen D.A."/>
            <person name="Solomon M.B."/>
            <person name="Breakwell D.P."/>
            <person name="Burnett S.H."/>
            <person name="Grose J.H."/>
        </authorList>
    </citation>
    <scope>NUCLEOTIDE SEQUENCE [LARGE SCALE GENOMIC DNA]</scope>
    <source>
        <strain evidence="1 2">CECT 7799</strain>
    </source>
</reference>
<dbReference type="AlphaFoldDB" id="A0A0M7B7U7"/>
<name>A0A0M7B7U7_9RHOB</name>
<organism evidence="1 2">
    <name type="scientific">Jannaschia seosinensis</name>
    <dbReference type="NCBI Taxonomy" id="313367"/>
    <lineage>
        <taxon>Bacteria</taxon>
        <taxon>Pseudomonadati</taxon>
        <taxon>Pseudomonadota</taxon>
        <taxon>Alphaproteobacteria</taxon>
        <taxon>Rhodobacterales</taxon>
        <taxon>Roseobacteraceae</taxon>
        <taxon>Jannaschia</taxon>
    </lineage>
</organism>
<dbReference type="EMBL" id="CYPR01000063">
    <property type="protein sequence ID" value="CUH35632.1"/>
    <property type="molecule type" value="Genomic_DNA"/>
</dbReference>
<gene>
    <name evidence="1" type="ORF">JSE7799_01136</name>
</gene>
<sequence>MSSDPDSLRQAVQVADGYFIEGNIDSKNKFERLKLALSELGLEDELFVKFA</sequence>
<proteinExistence type="predicted"/>
<evidence type="ECO:0000313" key="1">
    <source>
        <dbReference type="EMBL" id="CUH35632.1"/>
    </source>
</evidence>